<gene>
    <name evidence="1" type="ORF">IV454_05630</name>
</gene>
<name>A0AA49A8Y7_9BURK</name>
<sequence length="419" mass="46498">MRFLRLKEKFSVLGRLALLATCIAIPVPTYANGELLISEGPAGQIRIEVAGSALDTACAAKNGQLFSERLGIKKLNDGVYLQPLNSVVEDDANYLKAARMGGGVYMHLPYFVPAGKCKDAIFEVRARRILWNGKWYNGAIKISVGEVRQKSIFFTNEDAPQVKGASYFDASIPAATRVRLEADFSRIVDFYQDVLGVYPLDDIGIVVAIVRNHGGYSGFGGDSLNIIRISYDNPTLKDLATFDWVITATFTHELAHKLQSERIFLNPLGRQIAEGSADFIKIVILRNAGLIDEAEAKRRILSSAAKCAALADSRSLVEKVRSGGVNYREPYDCGMVYYFVSYYSSGYSGTEYLQVLQRALSGDVDYSQEKASMCMLFEPECSNNRLKGIVGNKEQYLQQIDWLAAQLDARPFPSLERRK</sequence>
<organism evidence="1 2">
    <name type="scientific">Massilia antarctica</name>
    <dbReference type="NCBI Taxonomy" id="2765360"/>
    <lineage>
        <taxon>Bacteria</taxon>
        <taxon>Pseudomonadati</taxon>
        <taxon>Pseudomonadota</taxon>
        <taxon>Betaproteobacteria</taxon>
        <taxon>Burkholderiales</taxon>
        <taxon>Oxalobacteraceae</taxon>
        <taxon>Telluria group</taxon>
        <taxon>Massilia</taxon>
    </lineage>
</organism>
<keyword evidence="2" id="KW-1185">Reference proteome</keyword>
<evidence type="ECO:0008006" key="3">
    <source>
        <dbReference type="Google" id="ProtNLM"/>
    </source>
</evidence>
<reference evidence="1 2" key="1">
    <citation type="submission" date="2020-11" db="EMBL/GenBank/DDBJ databases">
        <authorList>
            <person name="Sun Q."/>
        </authorList>
    </citation>
    <scope>NUCLEOTIDE SEQUENCE [LARGE SCALE GENOMIC DNA]</scope>
    <source>
        <strain evidence="1 2">P8398</strain>
    </source>
</reference>
<dbReference type="Proteomes" id="UP000662888">
    <property type="component" value="Chromosome"/>
</dbReference>
<dbReference type="EMBL" id="CP065053">
    <property type="protein sequence ID" value="QPI51033.1"/>
    <property type="molecule type" value="Genomic_DNA"/>
</dbReference>
<evidence type="ECO:0000313" key="1">
    <source>
        <dbReference type="EMBL" id="QPI51033.1"/>
    </source>
</evidence>
<dbReference type="RefSeq" id="WP_206090678.1">
    <property type="nucleotide sequence ID" value="NZ_CP065053.1"/>
</dbReference>
<accession>A0AA49A8Y7</accession>
<evidence type="ECO:0000313" key="2">
    <source>
        <dbReference type="Proteomes" id="UP000662888"/>
    </source>
</evidence>
<protein>
    <recommendedName>
        <fullName evidence="3">DUF4932 domain-containing protein</fullName>
    </recommendedName>
</protein>
<proteinExistence type="predicted"/>